<gene>
    <name evidence="2" type="ORF">BRADI_1g13525v3</name>
</gene>
<accession>A0A0Q3JPS4</accession>
<evidence type="ECO:0000313" key="3">
    <source>
        <dbReference type="EnsemblPlants" id="KQK13948"/>
    </source>
</evidence>
<dbReference type="Gramene" id="KQK13948">
    <property type="protein sequence ID" value="KQK13948"/>
    <property type="gene ID" value="BRADI_1g13525v3"/>
</dbReference>
<dbReference type="InParanoid" id="A0A0Q3JPS4"/>
<evidence type="ECO:0000313" key="4">
    <source>
        <dbReference type="Proteomes" id="UP000008810"/>
    </source>
</evidence>
<feature type="region of interest" description="Disordered" evidence="1">
    <location>
        <begin position="1"/>
        <end position="39"/>
    </location>
</feature>
<evidence type="ECO:0000256" key="1">
    <source>
        <dbReference type="SAM" id="MobiDB-lite"/>
    </source>
</evidence>
<dbReference type="AlphaFoldDB" id="A0A0Q3JPS4"/>
<dbReference type="EnsemblPlants" id="KQK13948">
    <property type="protein sequence ID" value="KQK13948"/>
    <property type="gene ID" value="BRADI_1g13525v3"/>
</dbReference>
<reference evidence="2 3" key="1">
    <citation type="journal article" date="2010" name="Nature">
        <title>Genome sequencing and analysis of the model grass Brachypodium distachyon.</title>
        <authorList>
            <consortium name="International Brachypodium Initiative"/>
        </authorList>
    </citation>
    <scope>NUCLEOTIDE SEQUENCE [LARGE SCALE GENOMIC DNA]</scope>
    <source>
        <strain evidence="2 3">Bd21</strain>
    </source>
</reference>
<name>A0A0Q3JPS4_BRADI</name>
<dbReference type="Proteomes" id="UP000008810">
    <property type="component" value="Chromosome 1"/>
</dbReference>
<dbReference type="EMBL" id="CM000880">
    <property type="protein sequence ID" value="KQK13948.1"/>
    <property type="molecule type" value="Genomic_DNA"/>
</dbReference>
<sequence length="133" mass="14428">MATSPLPWRAAPPPPVLPSSGRCHVDPAPPSSSSGDLPALLAALPNLPAPRSVQLCRRPPLPMSSSPDPVAPRVALPLACRSPRLSPCRLLRCYSSIARLHSRAVPPPFPPHHIVCRVCERGHRECKPHFLFR</sequence>
<keyword evidence="4" id="KW-1185">Reference proteome</keyword>
<reference evidence="3" key="3">
    <citation type="submission" date="2018-08" db="UniProtKB">
        <authorList>
            <consortium name="EnsemblPlants"/>
        </authorList>
    </citation>
    <scope>IDENTIFICATION</scope>
    <source>
        <strain evidence="3">cv. Bd21</strain>
    </source>
</reference>
<reference evidence="2" key="2">
    <citation type="submission" date="2017-06" db="EMBL/GenBank/DDBJ databases">
        <title>WGS assembly of Brachypodium distachyon.</title>
        <authorList>
            <consortium name="The International Brachypodium Initiative"/>
            <person name="Lucas S."/>
            <person name="Harmon-Smith M."/>
            <person name="Lail K."/>
            <person name="Tice H."/>
            <person name="Grimwood J."/>
            <person name="Bruce D."/>
            <person name="Barry K."/>
            <person name="Shu S."/>
            <person name="Lindquist E."/>
            <person name="Wang M."/>
            <person name="Pitluck S."/>
            <person name="Vogel J.P."/>
            <person name="Garvin D.F."/>
            <person name="Mockler T.C."/>
            <person name="Schmutz J."/>
            <person name="Rokhsar D."/>
            <person name="Bevan M.W."/>
        </authorList>
    </citation>
    <scope>NUCLEOTIDE SEQUENCE</scope>
    <source>
        <strain evidence="2">Bd21</strain>
    </source>
</reference>
<organism evidence="2">
    <name type="scientific">Brachypodium distachyon</name>
    <name type="common">Purple false brome</name>
    <name type="synonym">Trachynia distachya</name>
    <dbReference type="NCBI Taxonomy" id="15368"/>
    <lineage>
        <taxon>Eukaryota</taxon>
        <taxon>Viridiplantae</taxon>
        <taxon>Streptophyta</taxon>
        <taxon>Embryophyta</taxon>
        <taxon>Tracheophyta</taxon>
        <taxon>Spermatophyta</taxon>
        <taxon>Magnoliopsida</taxon>
        <taxon>Liliopsida</taxon>
        <taxon>Poales</taxon>
        <taxon>Poaceae</taxon>
        <taxon>BOP clade</taxon>
        <taxon>Pooideae</taxon>
        <taxon>Stipodae</taxon>
        <taxon>Brachypodieae</taxon>
        <taxon>Brachypodium</taxon>
    </lineage>
</organism>
<proteinExistence type="predicted"/>
<evidence type="ECO:0000313" key="2">
    <source>
        <dbReference type="EMBL" id="KQK13948.1"/>
    </source>
</evidence>
<protein>
    <submittedName>
        <fullName evidence="2 3">Uncharacterized protein</fullName>
    </submittedName>
</protein>